<keyword evidence="3" id="KW-1185">Reference proteome</keyword>
<evidence type="ECO:0000313" key="2">
    <source>
        <dbReference type="EMBL" id="UQC87632.1"/>
    </source>
</evidence>
<evidence type="ECO:0000256" key="1">
    <source>
        <dbReference type="SAM" id="Phobius"/>
    </source>
</evidence>
<dbReference type="RefSeq" id="XP_049149240.1">
    <property type="nucleotide sequence ID" value="XM_049292094.1"/>
</dbReference>
<dbReference type="Proteomes" id="UP000830671">
    <property type="component" value="Chromosome 7"/>
</dbReference>
<keyword evidence="1" id="KW-0812">Transmembrane</keyword>
<accession>A0A9Q8T3J0</accession>
<dbReference type="GeneID" id="73347104"/>
<gene>
    <name evidence="2" type="ORF">CLUP02_13150</name>
</gene>
<dbReference type="AlphaFoldDB" id="A0A9Q8T3J0"/>
<name>A0A9Q8T3J0_9PEZI</name>
<reference evidence="2" key="1">
    <citation type="journal article" date="2021" name="Mol. Plant Microbe Interact.">
        <title>Complete Genome Sequence of the Plant-Pathogenic Fungus Colletotrichum lupini.</title>
        <authorList>
            <person name="Baroncelli R."/>
            <person name="Pensec F."/>
            <person name="Da Lio D."/>
            <person name="Boufleur T."/>
            <person name="Vicente I."/>
            <person name="Sarrocco S."/>
            <person name="Picot A."/>
            <person name="Baraldi E."/>
            <person name="Sukno S."/>
            <person name="Thon M."/>
            <person name="Le Floch G."/>
        </authorList>
    </citation>
    <scope>NUCLEOTIDE SEQUENCE</scope>
    <source>
        <strain evidence="2">IMI 504893</strain>
    </source>
</reference>
<organism evidence="2 3">
    <name type="scientific">Colletotrichum lupini</name>
    <dbReference type="NCBI Taxonomy" id="145971"/>
    <lineage>
        <taxon>Eukaryota</taxon>
        <taxon>Fungi</taxon>
        <taxon>Dikarya</taxon>
        <taxon>Ascomycota</taxon>
        <taxon>Pezizomycotina</taxon>
        <taxon>Sordariomycetes</taxon>
        <taxon>Hypocreomycetidae</taxon>
        <taxon>Glomerellales</taxon>
        <taxon>Glomerellaceae</taxon>
        <taxon>Colletotrichum</taxon>
        <taxon>Colletotrichum acutatum species complex</taxon>
    </lineage>
</organism>
<feature type="transmembrane region" description="Helical" evidence="1">
    <location>
        <begin position="58"/>
        <end position="78"/>
    </location>
</feature>
<dbReference type="KEGG" id="clup:CLUP02_13150"/>
<protein>
    <submittedName>
        <fullName evidence="2">Uncharacterized protein</fullName>
    </submittedName>
</protein>
<keyword evidence="1" id="KW-0472">Membrane</keyword>
<evidence type="ECO:0000313" key="3">
    <source>
        <dbReference type="Proteomes" id="UP000830671"/>
    </source>
</evidence>
<dbReference type="EMBL" id="CP019479">
    <property type="protein sequence ID" value="UQC87632.1"/>
    <property type="molecule type" value="Genomic_DNA"/>
</dbReference>
<proteinExistence type="predicted"/>
<sequence>MSILKTSRDGPMPGSFFAAIPLLRCSVSFCVLSCPKSVPAAARPCTRGSSRRKLAASSSLHFVTYICYAYLLGTFCLCSV</sequence>
<keyword evidence="1" id="KW-1133">Transmembrane helix</keyword>